<reference evidence="12 13" key="1">
    <citation type="submission" date="2016-02" db="EMBL/GenBank/DDBJ databases">
        <title>Complete genome sequence and transcriptome regulation of the pentose utilising yeast Sugiyamaella lignohabitans.</title>
        <authorList>
            <person name="Bellasio M."/>
            <person name="Peymann A."/>
            <person name="Valli M."/>
            <person name="Sipitzky M."/>
            <person name="Graf A."/>
            <person name="Sauer M."/>
            <person name="Marx H."/>
            <person name="Mattanovich D."/>
        </authorList>
    </citation>
    <scope>NUCLEOTIDE SEQUENCE [LARGE SCALE GENOMIC DNA]</scope>
    <source>
        <strain evidence="12 13">CBS 10342</strain>
    </source>
</reference>
<evidence type="ECO:0000256" key="6">
    <source>
        <dbReference type="ARBA" id="ARBA00022792"/>
    </source>
</evidence>
<accession>A0A167E7W9</accession>
<name>A0A167E7W9_9ASCO</name>
<dbReference type="GO" id="GO:0031921">
    <property type="term" value="P:pyridoxal phosphate transport"/>
    <property type="evidence" value="ECO:0007669"/>
    <property type="project" value="EnsemblFungi"/>
</dbReference>
<evidence type="ECO:0000256" key="11">
    <source>
        <dbReference type="RuleBase" id="RU000488"/>
    </source>
</evidence>
<feature type="repeat" description="Solcar" evidence="10">
    <location>
        <begin position="299"/>
        <end position="387"/>
    </location>
</feature>
<dbReference type="SUPFAM" id="SSF103506">
    <property type="entry name" value="Mitochondrial carrier"/>
    <property type="match status" value="1"/>
</dbReference>
<feature type="repeat" description="Solcar" evidence="10">
    <location>
        <begin position="198"/>
        <end position="284"/>
    </location>
</feature>
<evidence type="ECO:0000256" key="8">
    <source>
        <dbReference type="ARBA" id="ARBA00023128"/>
    </source>
</evidence>
<keyword evidence="4 10" id="KW-0812">Transmembrane</keyword>
<evidence type="ECO:0000313" key="13">
    <source>
        <dbReference type="Proteomes" id="UP000189580"/>
    </source>
</evidence>
<dbReference type="Gene3D" id="1.50.40.10">
    <property type="entry name" value="Mitochondrial carrier domain"/>
    <property type="match status" value="1"/>
</dbReference>
<organism evidence="12 13">
    <name type="scientific">Sugiyamaella lignohabitans</name>
    <dbReference type="NCBI Taxonomy" id="796027"/>
    <lineage>
        <taxon>Eukaryota</taxon>
        <taxon>Fungi</taxon>
        <taxon>Dikarya</taxon>
        <taxon>Ascomycota</taxon>
        <taxon>Saccharomycotina</taxon>
        <taxon>Dipodascomycetes</taxon>
        <taxon>Dipodascales</taxon>
        <taxon>Trichomonascaceae</taxon>
        <taxon>Sugiyamaella</taxon>
    </lineage>
</organism>
<dbReference type="InterPro" id="IPR045315">
    <property type="entry name" value="Mtm1-like"/>
</dbReference>
<evidence type="ECO:0000256" key="5">
    <source>
        <dbReference type="ARBA" id="ARBA00022737"/>
    </source>
</evidence>
<dbReference type="InterPro" id="IPR018108">
    <property type="entry name" value="MCP_transmembrane"/>
</dbReference>
<keyword evidence="9 10" id="KW-0472">Membrane</keyword>
<proteinExistence type="inferred from homology"/>
<evidence type="ECO:0000256" key="9">
    <source>
        <dbReference type="ARBA" id="ARBA00023136"/>
    </source>
</evidence>
<dbReference type="InterPro" id="IPR023395">
    <property type="entry name" value="MCP_dom_sf"/>
</dbReference>
<protein>
    <submittedName>
        <fullName evidence="12">Mtm1p</fullName>
    </submittedName>
</protein>
<evidence type="ECO:0000256" key="4">
    <source>
        <dbReference type="ARBA" id="ARBA00022692"/>
    </source>
</evidence>
<feature type="repeat" description="Solcar" evidence="10">
    <location>
        <begin position="114"/>
        <end position="192"/>
    </location>
</feature>
<gene>
    <name evidence="12" type="primary">MTM1</name>
    <name evidence="12" type="ORF">AWJ20_4694</name>
</gene>
<keyword evidence="8" id="KW-0496">Mitochondrion</keyword>
<keyword evidence="7" id="KW-1133">Transmembrane helix</keyword>
<dbReference type="GeneID" id="30036853"/>
<evidence type="ECO:0000256" key="1">
    <source>
        <dbReference type="ARBA" id="ARBA00004448"/>
    </source>
</evidence>
<evidence type="ECO:0000256" key="10">
    <source>
        <dbReference type="PROSITE-ProRule" id="PRU00282"/>
    </source>
</evidence>
<dbReference type="GO" id="GO:0006879">
    <property type="term" value="P:intracellular iron ion homeostasis"/>
    <property type="evidence" value="ECO:0007669"/>
    <property type="project" value="EnsemblFungi"/>
</dbReference>
<dbReference type="GO" id="GO:0030170">
    <property type="term" value="F:pyridoxal phosphate binding"/>
    <property type="evidence" value="ECO:0007669"/>
    <property type="project" value="EnsemblFungi"/>
</dbReference>
<dbReference type="GO" id="GO:1990542">
    <property type="term" value="P:mitochondrial transmembrane transport"/>
    <property type="evidence" value="ECO:0007669"/>
    <property type="project" value="InterPro"/>
</dbReference>
<evidence type="ECO:0000256" key="2">
    <source>
        <dbReference type="ARBA" id="ARBA00006375"/>
    </source>
</evidence>
<dbReference type="Pfam" id="PF00153">
    <property type="entry name" value="Mito_carr"/>
    <property type="match status" value="3"/>
</dbReference>
<dbReference type="PANTHER" id="PTHR45760">
    <property type="entry name" value="FI19922P1-RELATED"/>
    <property type="match status" value="1"/>
</dbReference>
<evidence type="ECO:0000256" key="7">
    <source>
        <dbReference type="ARBA" id="ARBA00022989"/>
    </source>
</evidence>
<dbReference type="OrthoDB" id="1747031at2759"/>
<dbReference type="GO" id="GO:0005743">
    <property type="term" value="C:mitochondrial inner membrane"/>
    <property type="evidence" value="ECO:0007669"/>
    <property type="project" value="UniProtKB-SubCell"/>
</dbReference>
<keyword evidence="6" id="KW-0999">Mitochondrion inner membrane</keyword>
<keyword evidence="13" id="KW-1185">Reference proteome</keyword>
<evidence type="ECO:0000256" key="3">
    <source>
        <dbReference type="ARBA" id="ARBA00022448"/>
    </source>
</evidence>
<keyword evidence="5" id="KW-0677">Repeat</keyword>
<dbReference type="RefSeq" id="XP_018736227.1">
    <property type="nucleotide sequence ID" value="XM_018881782.1"/>
</dbReference>
<evidence type="ECO:0000313" key="12">
    <source>
        <dbReference type="EMBL" id="ANB13750.1"/>
    </source>
</evidence>
<keyword evidence="3 11" id="KW-0813">Transport</keyword>
<dbReference type="PROSITE" id="PS50920">
    <property type="entry name" value="SOLCAR"/>
    <property type="match status" value="3"/>
</dbReference>
<dbReference type="PANTHER" id="PTHR45760:SF2">
    <property type="entry name" value="FI19922P1-RELATED"/>
    <property type="match status" value="1"/>
</dbReference>
<comment type="similarity">
    <text evidence="2 11">Belongs to the mitochondrial carrier (TC 2.A.29) family.</text>
</comment>
<comment type="subcellular location">
    <subcellularLocation>
        <location evidence="1">Mitochondrion inner membrane</location>
        <topology evidence="1">Multi-pass membrane protein</topology>
    </subcellularLocation>
</comment>
<dbReference type="Proteomes" id="UP000189580">
    <property type="component" value="Chromosome d"/>
</dbReference>
<dbReference type="KEGG" id="slb:AWJ20_4694"/>
<dbReference type="EMBL" id="CP014502">
    <property type="protein sequence ID" value="ANB13750.1"/>
    <property type="molecule type" value="Genomic_DNA"/>
</dbReference>
<sequence length="395" mass="42585">MVAACSGSLLTSVVVTPFDVVRVRMQQQSAFPMVDFIDLAKNKVANASNKGVEISYKAAAGQVRNNLSKVAVSSLESLRLSSSTGVAAAEMAVKSFPITQIPSGVGVTTCCKDVFWFPSTIDYCVASQLEISTSCAVDETKMNRLNGTWDGFRKIVAGEGLPALWRGLSLTLLMSVPSNVVYFIAYEYMRDNSPLSESTILNPLICGGLARSLSATVVSPIELVKTRLQSAKGPDAVQVVTKGVREMVATQGFSSLWRGLVLTLWRDVPFSSIYWACVEFIRAELAQTHYFRDQKSDSSTFSQAFIAGSVGGSIAAILTTPFDVGKTRRQIGHHASSSSSMGMLPFMMKILKTEGVGALYVGAIPRILKVSPACAIMISSYEMGKKFFARDNNAL</sequence>
<dbReference type="AlphaFoldDB" id="A0A167E7W9"/>